<dbReference type="STRING" id="1429043.X474_11335"/>
<evidence type="ECO:0000313" key="3">
    <source>
        <dbReference type="Proteomes" id="UP000032233"/>
    </source>
</evidence>
<organism evidence="2 3">
    <name type="scientific">Dethiosulfatarculus sandiegensis</name>
    <dbReference type="NCBI Taxonomy" id="1429043"/>
    <lineage>
        <taxon>Bacteria</taxon>
        <taxon>Pseudomonadati</taxon>
        <taxon>Thermodesulfobacteriota</taxon>
        <taxon>Desulfarculia</taxon>
        <taxon>Desulfarculales</taxon>
        <taxon>Desulfarculaceae</taxon>
        <taxon>Dethiosulfatarculus</taxon>
    </lineage>
</organism>
<dbReference type="InterPro" id="IPR019197">
    <property type="entry name" value="Biotin-prot_ligase_N"/>
</dbReference>
<feature type="domain" description="Biotin-protein ligase N-terminal" evidence="1">
    <location>
        <begin position="54"/>
        <end position="97"/>
    </location>
</feature>
<dbReference type="AlphaFoldDB" id="A0A0D2GG02"/>
<accession>A0A0D2GG02</accession>
<proteinExistence type="predicted"/>
<dbReference type="InterPro" id="IPR029062">
    <property type="entry name" value="Class_I_gatase-like"/>
</dbReference>
<reference evidence="2 3" key="1">
    <citation type="submission" date="2013-11" db="EMBL/GenBank/DDBJ databases">
        <title>Metagenomic analysis of a methanogenic consortium involved in long chain n-alkane degradation.</title>
        <authorList>
            <person name="Davidova I.A."/>
            <person name="Callaghan A.V."/>
            <person name="Wawrik B."/>
            <person name="Pruitt S."/>
            <person name="Marks C."/>
            <person name="Duncan K.E."/>
            <person name="Suflita J.M."/>
        </authorList>
    </citation>
    <scope>NUCLEOTIDE SEQUENCE [LARGE SCALE GENOMIC DNA]</scope>
    <source>
        <strain evidence="2 3">SPR</strain>
    </source>
</reference>
<sequence>MPTIPKTNQKPTLARLLWDKGGLWSLMTWQSAFQAGLELTPITASEIAAGELDTARLLVVPGGWAALKYKALGPKGSAAIRSFVKQGGIYLGFCGGAGLALSVEKGLDLVKADRTSGKERLPSLSGPLYCLPTPGAESHPLWQGFSAPAVFNVWWPGQFALPLQNGITPLVQYLKPAPGFCTSDLEADEIPSEMWPSLEKRYGMRLDPTRVKGLLGAVSADYGQGEVLLSYLHWDTPFDPNGGQVLKNLWQDWLGRSPSQSVDPLYSQTPCELTLYGRTLRLWGLGEDLGLWQKRHPAMPLWKRGARGLEFFTLLRLVQAACHLAEKSDPLLGNLAMSMEPILQKGPAVLKTQADLLAGHDTLKSEKIQHDQWFPRPRRVGSFFLEAMEALEQGVLALIRKNKISNSLQAIDSHL</sequence>
<evidence type="ECO:0000313" key="2">
    <source>
        <dbReference type="EMBL" id="KIX13852.1"/>
    </source>
</evidence>
<dbReference type="RefSeq" id="WP_044348668.1">
    <property type="nucleotide sequence ID" value="NZ_AZAC01000014.1"/>
</dbReference>
<gene>
    <name evidence="2" type="ORF">X474_11335</name>
</gene>
<dbReference type="EMBL" id="AZAC01000014">
    <property type="protein sequence ID" value="KIX13852.1"/>
    <property type="molecule type" value="Genomic_DNA"/>
</dbReference>
<evidence type="ECO:0000259" key="1">
    <source>
        <dbReference type="Pfam" id="PF09825"/>
    </source>
</evidence>
<protein>
    <recommendedName>
        <fullName evidence="1">Biotin-protein ligase N-terminal domain-containing protein</fullName>
    </recommendedName>
</protein>
<dbReference type="SUPFAM" id="SSF52317">
    <property type="entry name" value="Class I glutamine amidotransferase-like"/>
    <property type="match status" value="1"/>
</dbReference>
<dbReference type="Pfam" id="PF09825">
    <property type="entry name" value="BPL_N"/>
    <property type="match status" value="1"/>
</dbReference>
<comment type="caution">
    <text evidence="2">The sequence shown here is derived from an EMBL/GenBank/DDBJ whole genome shotgun (WGS) entry which is preliminary data.</text>
</comment>
<keyword evidence="3" id="KW-1185">Reference proteome</keyword>
<dbReference type="Proteomes" id="UP000032233">
    <property type="component" value="Unassembled WGS sequence"/>
</dbReference>
<dbReference type="InParanoid" id="A0A0D2GG02"/>
<name>A0A0D2GG02_9BACT</name>